<reference evidence="1 2" key="1">
    <citation type="submission" date="2019-09" db="EMBL/GenBank/DDBJ databases">
        <title>Draft genome sequence of Ginsengibacter sp. BR5-29.</title>
        <authorList>
            <person name="Im W.-T."/>
        </authorList>
    </citation>
    <scope>NUCLEOTIDE SEQUENCE [LARGE SCALE GENOMIC DNA]</scope>
    <source>
        <strain evidence="1 2">BR5-29</strain>
    </source>
</reference>
<sequence>MEEFNLTTDVIVFGLQVKNFPSGIDEAFNELIKKTGNRAGERAYYGISEYKDGNMIYYATAEEKTIDEAGKYNYIRLKIDKGSYLTCNIFDWRKKTECIKDAFMK</sequence>
<protein>
    <submittedName>
        <fullName evidence="1">Uncharacterized protein</fullName>
    </submittedName>
</protein>
<accession>A0A5J5IEC4</accession>
<dbReference type="EMBL" id="VYQF01000004">
    <property type="protein sequence ID" value="KAA9038157.1"/>
    <property type="molecule type" value="Genomic_DNA"/>
</dbReference>
<keyword evidence="2" id="KW-1185">Reference proteome</keyword>
<comment type="caution">
    <text evidence="1">The sequence shown here is derived from an EMBL/GenBank/DDBJ whole genome shotgun (WGS) entry which is preliminary data.</text>
</comment>
<dbReference type="AlphaFoldDB" id="A0A5J5IEC4"/>
<gene>
    <name evidence="1" type="ORF">FW778_15505</name>
</gene>
<proteinExistence type="predicted"/>
<dbReference type="RefSeq" id="WP_150415717.1">
    <property type="nucleotide sequence ID" value="NZ_VYQF01000004.1"/>
</dbReference>
<dbReference type="Proteomes" id="UP000326903">
    <property type="component" value="Unassembled WGS sequence"/>
</dbReference>
<name>A0A5J5IEC4_9BACT</name>
<organism evidence="1 2">
    <name type="scientific">Ginsengibacter hankyongi</name>
    <dbReference type="NCBI Taxonomy" id="2607284"/>
    <lineage>
        <taxon>Bacteria</taxon>
        <taxon>Pseudomonadati</taxon>
        <taxon>Bacteroidota</taxon>
        <taxon>Chitinophagia</taxon>
        <taxon>Chitinophagales</taxon>
        <taxon>Chitinophagaceae</taxon>
        <taxon>Ginsengibacter</taxon>
    </lineage>
</organism>
<evidence type="ECO:0000313" key="2">
    <source>
        <dbReference type="Proteomes" id="UP000326903"/>
    </source>
</evidence>
<evidence type="ECO:0000313" key="1">
    <source>
        <dbReference type="EMBL" id="KAA9038157.1"/>
    </source>
</evidence>